<feature type="transmembrane region" description="Helical" evidence="2">
    <location>
        <begin position="350"/>
        <end position="378"/>
    </location>
</feature>
<feature type="region of interest" description="Disordered" evidence="1">
    <location>
        <begin position="612"/>
        <end position="632"/>
    </location>
</feature>
<organism evidence="3 4">
    <name type="scientific">Trypanosoma equiperdum</name>
    <dbReference type="NCBI Taxonomy" id="5694"/>
    <lineage>
        <taxon>Eukaryota</taxon>
        <taxon>Discoba</taxon>
        <taxon>Euglenozoa</taxon>
        <taxon>Kinetoplastea</taxon>
        <taxon>Metakinetoplastina</taxon>
        <taxon>Trypanosomatida</taxon>
        <taxon>Trypanosomatidae</taxon>
        <taxon>Trypanosoma</taxon>
    </lineage>
</organism>
<feature type="transmembrane region" description="Helical" evidence="2">
    <location>
        <begin position="286"/>
        <end position="307"/>
    </location>
</feature>
<reference evidence="3" key="1">
    <citation type="submission" date="2016-09" db="EMBL/GenBank/DDBJ databases">
        <authorList>
            <person name="Hebert L."/>
            <person name="Moumen B."/>
        </authorList>
    </citation>
    <scope>NUCLEOTIDE SEQUENCE [LARGE SCALE GENOMIC DNA]</scope>
    <source>
        <strain evidence="3">OVI</strain>
    </source>
</reference>
<dbReference type="AlphaFoldDB" id="A0A1G4HZE7"/>
<feature type="transmembrane region" description="Helical" evidence="2">
    <location>
        <begin position="192"/>
        <end position="209"/>
    </location>
</feature>
<evidence type="ECO:0000256" key="1">
    <source>
        <dbReference type="SAM" id="MobiDB-lite"/>
    </source>
</evidence>
<dbReference type="PANTHER" id="PTHR31102:SF1">
    <property type="entry name" value="CATION_H+ EXCHANGER DOMAIN-CONTAINING PROTEIN"/>
    <property type="match status" value="1"/>
</dbReference>
<protein>
    <submittedName>
        <fullName evidence="3">Sodium/hydrogen exchanger family, putative</fullName>
    </submittedName>
</protein>
<keyword evidence="2" id="KW-0812">Transmembrane</keyword>
<feature type="transmembrane region" description="Helical" evidence="2">
    <location>
        <begin position="137"/>
        <end position="155"/>
    </location>
</feature>
<dbReference type="PANTHER" id="PTHR31102">
    <property type="match status" value="1"/>
</dbReference>
<comment type="caution">
    <text evidence="3">The sequence shown here is derived from an EMBL/GenBank/DDBJ whole genome shotgun (WGS) entry which is preliminary data.</text>
</comment>
<feature type="transmembrane region" description="Helical" evidence="2">
    <location>
        <begin position="398"/>
        <end position="420"/>
    </location>
</feature>
<evidence type="ECO:0000313" key="3">
    <source>
        <dbReference type="EMBL" id="SCU64708.1"/>
    </source>
</evidence>
<feature type="transmembrane region" description="Helical" evidence="2">
    <location>
        <begin position="167"/>
        <end position="185"/>
    </location>
</feature>
<dbReference type="VEuPathDB" id="TriTrypDB:TEOVI_000010100"/>
<dbReference type="GO" id="GO:0098662">
    <property type="term" value="P:inorganic cation transmembrane transport"/>
    <property type="evidence" value="ECO:0007669"/>
    <property type="project" value="TreeGrafter"/>
</dbReference>
<dbReference type="GeneID" id="92374041"/>
<keyword evidence="2" id="KW-1133">Transmembrane helix</keyword>
<dbReference type="InterPro" id="IPR051843">
    <property type="entry name" value="CPA1_transporter"/>
</dbReference>
<name>A0A1G4HZE7_TRYEQ</name>
<evidence type="ECO:0000313" key="4">
    <source>
        <dbReference type="Proteomes" id="UP000195570"/>
    </source>
</evidence>
<feature type="transmembrane region" description="Helical" evidence="2">
    <location>
        <begin position="494"/>
        <end position="516"/>
    </location>
</feature>
<gene>
    <name evidence="3" type="ORF">TEOVI_000010100</name>
</gene>
<feature type="transmembrane region" description="Helical" evidence="2">
    <location>
        <begin position="467"/>
        <end position="488"/>
    </location>
</feature>
<accession>A0A1G4HZE7</accession>
<dbReference type="Proteomes" id="UP000195570">
    <property type="component" value="Unassembled WGS sequence"/>
</dbReference>
<keyword evidence="4" id="KW-1185">Reference proteome</keyword>
<proteinExistence type="predicted"/>
<feature type="transmembrane region" description="Helical" evidence="2">
    <location>
        <begin position="256"/>
        <end position="280"/>
    </location>
</feature>
<keyword evidence="2" id="KW-0472">Membrane</keyword>
<dbReference type="RefSeq" id="XP_067076420.1">
    <property type="nucleotide sequence ID" value="XM_067220319.1"/>
</dbReference>
<feature type="transmembrane region" description="Helical" evidence="2">
    <location>
        <begin position="584"/>
        <end position="606"/>
    </location>
</feature>
<evidence type="ECO:0000256" key="2">
    <source>
        <dbReference type="SAM" id="Phobius"/>
    </source>
</evidence>
<sequence length="632" mass="68874">MSSEPTVDESSKQHCNQLAVPEAAVAPTEPQHTTNSHLNDGKEVSVQLGELDETPEHLHPLVYQINTLNECDLLHIAEITEYVVTRDVYSSLPCRGGSWFLPEVRNVEDNEPQRCLSCIGRGTVCVTICGRRIMFPILRMCLCAMIIALVWFTLWNALPHSLLEPGGYIWDTATIVIVSSFLGGLVCRVLQLPALVGVLWVAIAWNNIPYEGYLTSGIGLGIKDISSKFGLTVIMVRAGFSAYLSGIALHWKHTLMLSFIPFALETVAHALIASAVFPYYDFNWAVVQGSICSIVSPAVVVPGVLYLQNMGYGRGSGPLSLMVSSVGIEVAVGVWLASTFLERIFFQQSLLTFGLVGIAQLFGGAGLGIILGVAFFYFVELFKGDVQRLPNGKLQKKYLFPVLDLVTFVFLTVAALLVFFGYAVSLAGGGCIACVLFASTMTHMCLRKGNPELEAQRKYIGKRLAQVWDNLMMPILFAMMGAKLSTASVFSRDFFPKVLACFFGSTAVRLAAIFIVQTRSGLSLREKLLVCVGYCGKASAQASLGPVATALVATKMASLSDGEEPSVELLKMKKFAENVQQASATYVMFLAVVASVGLMRGGLALFQKQERRLREGSEQDSGTREEEMEQKV</sequence>
<feature type="transmembrane region" description="Helical" evidence="2">
    <location>
        <begin position="528"/>
        <end position="553"/>
    </location>
</feature>
<feature type="transmembrane region" description="Helical" evidence="2">
    <location>
        <begin position="426"/>
        <end position="446"/>
    </location>
</feature>
<feature type="transmembrane region" description="Helical" evidence="2">
    <location>
        <begin position="229"/>
        <end position="249"/>
    </location>
</feature>
<feature type="transmembrane region" description="Helical" evidence="2">
    <location>
        <begin position="319"/>
        <end position="338"/>
    </location>
</feature>
<dbReference type="EMBL" id="CZPT02000133">
    <property type="protein sequence ID" value="SCU64708.1"/>
    <property type="molecule type" value="Genomic_DNA"/>
</dbReference>